<reference evidence="1 2" key="1">
    <citation type="submission" date="2017-03" db="EMBL/GenBank/DDBJ databases">
        <title>Paenibacillus larvae genome sequencing.</title>
        <authorList>
            <person name="Dingman D.W."/>
        </authorList>
    </citation>
    <scope>NUCLEOTIDE SEQUENCE [LARGE SCALE GENOMIC DNA]</scope>
    <source>
        <strain evidence="1 2">SAG 10367</strain>
    </source>
</reference>
<dbReference type="Proteomes" id="UP000192727">
    <property type="component" value="Chromosome"/>
</dbReference>
<dbReference type="EMBL" id="CP020557">
    <property type="protein sequence ID" value="ARF68995.1"/>
    <property type="molecule type" value="Genomic_DNA"/>
</dbReference>
<dbReference type="RefSeq" id="WP_077997631.1">
    <property type="nucleotide sequence ID" value="NZ_CP019794.1"/>
</dbReference>
<dbReference type="GeneID" id="64217621"/>
<evidence type="ECO:0000313" key="1">
    <source>
        <dbReference type="EMBL" id="ARF68995.1"/>
    </source>
</evidence>
<name>A0A1U9YQB4_9BACL</name>
<evidence type="ECO:0000313" key="2">
    <source>
        <dbReference type="Proteomes" id="UP000192727"/>
    </source>
</evidence>
<protein>
    <submittedName>
        <fullName evidence="1">Uncharacterized protein</fullName>
    </submittedName>
</protein>
<proteinExistence type="predicted"/>
<dbReference type="Pfam" id="PF09929">
    <property type="entry name" value="DUF2161"/>
    <property type="match status" value="1"/>
</dbReference>
<sequence>MAIRSETELYGPVKHFWEQRGYEVKGEVKHCDLVAMKGDGPPIIVELKKSLTVPLLLQGIDRLKLTGLVYLAVELPAHGKAPYQAKWSEIRDLCGRLGLGLLTVRFYKTKKPVVGIVCEPESYKPRHSKGKLNRLTKEFRDRLGDFNQGGSTKQKLVTAYRQKALVCAFHLQSVEKMSPRELKVLSGYAETQRILQNNHYGWFERVGRGAYRLSPDGKKALVEYAPLLECLGLLRGEEGMSSLDHS</sequence>
<dbReference type="InterPro" id="IPR018679">
    <property type="entry name" value="DUF2161"/>
</dbReference>
<organism evidence="1 2">
    <name type="scientific">Paenibacillus larvae subsp. pulvifaciens</name>
    <dbReference type="NCBI Taxonomy" id="1477"/>
    <lineage>
        <taxon>Bacteria</taxon>
        <taxon>Bacillati</taxon>
        <taxon>Bacillota</taxon>
        <taxon>Bacilli</taxon>
        <taxon>Bacillales</taxon>
        <taxon>Paenibacillaceae</taxon>
        <taxon>Paenibacillus</taxon>
    </lineage>
</organism>
<dbReference type="AlphaFoldDB" id="A0A1U9YQB4"/>
<accession>A0A1U9YQB4</accession>
<gene>
    <name evidence="1" type="ORF">B7C51_16060</name>
</gene>